<comment type="caution">
    <text evidence="1">The sequence shown here is derived from an EMBL/GenBank/DDBJ whole genome shotgun (WGS) entry which is preliminary data.</text>
</comment>
<protein>
    <submittedName>
        <fullName evidence="1">Uncharacterized protein</fullName>
    </submittedName>
</protein>
<organism evidence="1 2">
    <name type="scientific">Plakobranchus ocellatus</name>
    <dbReference type="NCBI Taxonomy" id="259542"/>
    <lineage>
        <taxon>Eukaryota</taxon>
        <taxon>Metazoa</taxon>
        <taxon>Spiralia</taxon>
        <taxon>Lophotrochozoa</taxon>
        <taxon>Mollusca</taxon>
        <taxon>Gastropoda</taxon>
        <taxon>Heterobranchia</taxon>
        <taxon>Euthyneura</taxon>
        <taxon>Panpulmonata</taxon>
        <taxon>Sacoglossa</taxon>
        <taxon>Placobranchoidea</taxon>
        <taxon>Plakobranchidae</taxon>
        <taxon>Plakobranchus</taxon>
    </lineage>
</organism>
<sequence>MLEMLRRLYNTFSSSIYNDDNDDPLDETFQLTDNLVSSSDSGKDDDEHRALQPMQQVSEHSSVAVSQLVHRDTKRRQANISEWKDAVRKKCRLKGAEYLNTSGKQTKKIKIGLACASSAFNKSKLRDCPSISSDVRQKVFDNFWELASWESRRL</sequence>
<name>A0AAV3Y2A9_9GAST</name>
<dbReference type="PANTHER" id="PTHR10773:SF19">
    <property type="match status" value="1"/>
</dbReference>
<dbReference type="PANTHER" id="PTHR10773">
    <property type="entry name" value="DNA-DIRECTED RNA POLYMERASES I, II, AND III SUBUNIT RPABC2"/>
    <property type="match status" value="1"/>
</dbReference>
<dbReference type="Proteomes" id="UP000735302">
    <property type="component" value="Unassembled WGS sequence"/>
</dbReference>
<evidence type="ECO:0000313" key="2">
    <source>
        <dbReference type="Proteomes" id="UP000735302"/>
    </source>
</evidence>
<accession>A0AAV3Y2A9</accession>
<dbReference type="EMBL" id="BLXT01000468">
    <property type="protein sequence ID" value="GFN77250.1"/>
    <property type="molecule type" value="Genomic_DNA"/>
</dbReference>
<keyword evidence="2" id="KW-1185">Reference proteome</keyword>
<reference evidence="1 2" key="1">
    <citation type="journal article" date="2021" name="Elife">
        <title>Chloroplast acquisition without the gene transfer in kleptoplastic sea slugs, Plakobranchus ocellatus.</title>
        <authorList>
            <person name="Maeda T."/>
            <person name="Takahashi S."/>
            <person name="Yoshida T."/>
            <person name="Shimamura S."/>
            <person name="Takaki Y."/>
            <person name="Nagai Y."/>
            <person name="Toyoda A."/>
            <person name="Suzuki Y."/>
            <person name="Arimoto A."/>
            <person name="Ishii H."/>
            <person name="Satoh N."/>
            <person name="Nishiyama T."/>
            <person name="Hasebe M."/>
            <person name="Maruyama T."/>
            <person name="Minagawa J."/>
            <person name="Obokata J."/>
            <person name="Shigenobu S."/>
        </authorList>
    </citation>
    <scope>NUCLEOTIDE SEQUENCE [LARGE SCALE GENOMIC DNA]</scope>
</reference>
<dbReference type="AlphaFoldDB" id="A0AAV3Y2A9"/>
<gene>
    <name evidence="1" type="ORF">PoB_000375600</name>
</gene>
<evidence type="ECO:0000313" key="1">
    <source>
        <dbReference type="EMBL" id="GFN77250.1"/>
    </source>
</evidence>
<proteinExistence type="predicted"/>